<name>A0A059AXD3_EUCGR</name>
<dbReference type="Gramene" id="KCW58095">
    <property type="protein sequence ID" value="KCW58095"/>
    <property type="gene ID" value="EUGRSUZ_H00819"/>
</dbReference>
<feature type="region of interest" description="Disordered" evidence="6">
    <location>
        <begin position="123"/>
        <end position="228"/>
    </location>
</feature>
<comment type="subcellular location">
    <subcellularLocation>
        <location evidence="1">Nucleus</location>
    </subcellularLocation>
</comment>
<evidence type="ECO:0008006" key="8">
    <source>
        <dbReference type="Google" id="ProtNLM"/>
    </source>
</evidence>
<evidence type="ECO:0000256" key="2">
    <source>
        <dbReference type="ARBA" id="ARBA00023015"/>
    </source>
</evidence>
<feature type="compositionally biased region" description="Low complexity" evidence="6">
    <location>
        <begin position="28"/>
        <end position="37"/>
    </location>
</feature>
<organism evidence="7">
    <name type="scientific">Eucalyptus grandis</name>
    <name type="common">Flooded gum</name>
    <dbReference type="NCBI Taxonomy" id="71139"/>
    <lineage>
        <taxon>Eukaryota</taxon>
        <taxon>Viridiplantae</taxon>
        <taxon>Streptophyta</taxon>
        <taxon>Embryophyta</taxon>
        <taxon>Tracheophyta</taxon>
        <taxon>Spermatophyta</taxon>
        <taxon>Magnoliopsida</taxon>
        <taxon>eudicotyledons</taxon>
        <taxon>Gunneridae</taxon>
        <taxon>Pentapetalae</taxon>
        <taxon>rosids</taxon>
        <taxon>malvids</taxon>
        <taxon>Myrtales</taxon>
        <taxon>Myrtaceae</taxon>
        <taxon>Myrtoideae</taxon>
        <taxon>Eucalypteae</taxon>
        <taxon>Eucalyptus</taxon>
    </lineage>
</organism>
<dbReference type="InterPro" id="IPR031066">
    <property type="entry name" value="bHLH_ALC-like_plant"/>
</dbReference>
<feature type="compositionally biased region" description="Basic and acidic residues" evidence="6">
    <location>
        <begin position="216"/>
        <end position="228"/>
    </location>
</feature>
<dbReference type="GO" id="GO:0003677">
    <property type="term" value="F:DNA binding"/>
    <property type="evidence" value="ECO:0007669"/>
    <property type="project" value="UniProtKB-KW"/>
</dbReference>
<gene>
    <name evidence="7" type="ORF">EUGRSUZ_H00819</name>
</gene>
<dbReference type="AlphaFoldDB" id="A0A059AXD3"/>
<feature type="compositionally biased region" description="Basic and acidic residues" evidence="6">
    <location>
        <begin position="16"/>
        <end position="27"/>
    </location>
</feature>
<feature type="compositionally biased region" description="Polar residues" evidence="6">
    <location>
        <begin position="1"/>
        <end position="13"/>
    </location>
</feature>
<keyword evidence="4" id="KW-0804">Transcription</keyword>
<dbReference type="InterPro" id="IPR036638">
    <property type="entry name" value="HLH_DNA-bd_sf"/>
</dbReference>
<evidence type="ECO:0000256" key="1">
    <source>
        <dbReference type="ARBA" id="ARBA00004123"/>
    </source>
</evidence>
<accession>A0A059AXD3</accession>
<reference evidence="7" key="1">
    <citation type="submission" date="2013-07" db="EMBL/GenBank/DDBJ databases">
        <title>The genome of Eucalyptus grandis.</title>
        <authorList>
            <person name="Schmutz J."/>
            <person name="Hayes R."/>
            <person name="Myburg A."/>
            <person name="Tuskan G."/>
            <person name="Grattapaglia D."/>
            <person name="Rokhsar D.S."/>
        </authorList>
    </citation>
    <scope>NUCLEOTIDE SEQUENCE</scope>
    <source>
        <tissue evidence="7">Leaf extractions</tissue>
    </source>
</reference>
<dbReference type="SUPFAM" id="SSF47459">
    <property type="entry name" value="HLH, helix-loop-helix DNA-binding domain"/>
    <property type="match status" value="1"/>
</dbReference>
<evidence type="ECO:0000256" key="3">
    <source>
        <dbReference type="ARBA" id="ARBA00023125"/>
    </source>
</evidence>
<evidence type="ECO:0000313" key="7">
    <source>
        <dbReference type="EMBL" id="KCW58095.1"/>
    </source>
</evidence>
<evidence type="ECO:0000256" key="6">
    <source>
        <dbReference type="SAM" id="MobiDB-lite"/>
    </source>
</evidence>
<dbReference type="GO" id="GO:0005634">
    <property type="term" value="C:nucleus"/>
    <property type="evidence" value="ECO:0000318"/>
    <property type="project" value="GO_Central"/>
</dbReference>
<feature type="region of interest" description="Disordered" evidence="6">
    <location>
        <begin position="1"/>
        <end position="45"/>
    </location>
</feature>
<dbReference type="PANTHER" id="PTHR45855">
    <property type="entry name" value="TRANSCRIPTION FACTOR PIF1-RELATED"/>
    <property type="match status" value="1"/>
</dbReference>
<proteinExistence type="predicted"/>
<dbReference type="GO" id="GO:0046983">
    <property type="term" value="F:protein dimerization activity"/>
    <property type="evidence" value="ECO:0007669"/>
    <property type="project" value="InterPro"/>
</dbReference>
<dbReference type="STRING" id="71139.A0A059AXD3"/>
<dbReference type="InParanoid" id="A0A059AXD3"/>
<evidence type="ECO:0000256" key="5">
    <source>
        <dbReference type="ARBA" id="ARBA00023242"/>
    </source>
</evidence>
<keyword evidence="5" id="KW-0539">Nucleus</keyword>
<dbReference type="EMBL" id="KK198760">
    <property type="protein sequence ID" value="KCW58095.1"/>
    <property type="molecule type" value="Genomic_DNA"/>
</dbReference>
<dbReference type="PANTHER" id="PTHR45855:SF6">
    <property type="entry name" value="TRANSCRIPTION FACTOR ALC"/>
    <property type="match status" value="1"/>
</dbReference>
<keyword evidence="3" id="KW-0238">DNA-binding</keyword>
<feature type="compositionally biased region" description="Gly residues" evidence="6">
    <location>
        <begin position="165"/>
        <end position="175"/>
    </location>
</feature>
<keyword evidence="2" id="KW-0805">Transcription regulation</keyword>
<protein>
    <recommendedName>
        <fullName evidence="8">BHLH domain-containing protein</fullName>
    </recommendedName>
</protein>
<sequence length="388" mass="41397">MRSWSCSGKTDGSSFRARDRPWREQPRSRLAAAAGRSARGERRRRHRLFVQEDEVDSWLQYPFDVFNGGGFCSHLPRSPAPCVTSSSDAGCDFGTSDSGEVTSENAASAGSALVPKAAIGELSPSVSNESTAAEPKGTTPQASSGGVRGHVRRERASGAAVDAPPGGGGGVGGEEGVARDETMVTSPPVGSATTGMGRLAPAGAAPQVGMQREKRKREGRDAGDGEWLSDEHFADTNLPLPIFQADKASLLDEAIEYLKSLQLQVQMMSMGCSMVPVVFPGVQAYMPCMNMGTATNVGMNPPTMLYPNILASSLMQLSANGVHLSPGWPFSNFSMQQETPDQFRTPPPNHLDPTLSSKMIQNLSQRFPANAGSFQQQQGLYYMQQPPQ</sequence>
<evidence type="ECO:0000256" key="4">
    <source>
        <dbReference type="ARBA" id="ARBA00023163"/>
    </source>
</evidence>